<dbReference type="EMBL" id="LXPE01000541">
    <property type="protein sequence ID" value="OBA24617.1"/>
    <property type="molecule type" value="Genomic_DNA"/>
</dbReference>
<dbReference type="PROSITE" id="PS50048">
    <property type="entry name" value="ZN2_CY6_FUNGAL_2"/>
    <property type="match status" value="1"/>
</dbReference>
<keyword evidence="2" id="KW-0812">Transmembrane</keyword>
<dbReference type="GO" id="GO:0008270">
    <property type="term" value="F:zinc ion binding"/>
    <property type="evidence" value="ECO:0007669"/>
    <property type="project" value="InterPro"/>
</dbReference>
<dbReference type="CDD" id="cd00067">
    <property type="entry name" value="GAL4"/>
    <property type="match status" value="1"/>
</dbReference>
<keyword evidence="2" id="KW-0472">Membrane</keyword>
<dbReference type="PANTHER" id="PTHR31405">
    <property type="entry name" value="TRANSCRIPTION FACTOR PDR8-RELATED"/>
    <property type="match status" value="1"/>
</dbReference>
<proteinExistence type="predicted"/>
<evidence type="ECO:0000259" key="3">
    <source>
        <dbReference type="PROSITE" id="PS50048"/>
    </source>
</evidence>
<feature type="non-terminal residue" evidence="4">
    <location>
        <position position="501"/>
    </location>
</feature>
<dbReference type="InterPro" id="IPR001138">
    <property type="entry name" value="Zn2Cys6_DnaBD"/>
</dbReference>
<gene>
    <name evidence="4" type="ORF">HANVADRAFT_50777</name>
</gene>
<evidence type="ECO:0000256" key="1">
    <source>
        <dbReference type="SAM" id="MobiDB-lite"/>
    </source>
</evidence>
<protein>
    <recommendedName>
        <fullName evidence="3">Zn(2)-C6 fungal-type domain-containing protein</fullName>
    </recommendedName>
</protein>
<feature type="transmembrane region" description="Helical" evidence="2">
    <location>
        <begin position="376"/>
        <end position="401"/>
    </location>
</feature>
<evidence type="ECO:0000313" key="5">
    <source>
        <dbReference type="Proteomes" id="UP000092321"/>
    </source>
</evidence>
<dbReference type="PANTHER" id="PTHR31405:SF8">
    <property type="entry name" value="TRANSCRIPTION FACTOR PDR8-RELATED"/>
    <property type="match status" value="1"/>
</dbReference>
<dbReference type="Gene3D" id="4.10.240.10">
    <property type="entry name" value="Zn(2)-C6 fungal-type DNA-binding domain"/>
    <property type="match status" value="1"/>
</dbReference>
<comment type="caution">
    <text evidence="4">The sequence shown here is derived from an EMBL/GenBank/DDBJ whole genome shotgun (WGS) entry which is preliminary data.</text>
</comment>
<keyword evidence="5" id="KW-1185">Reference proteome</keyword>
<evidence type="ECO:0000313" key="4">
    <source>
        <dbReference type="EMBL" id="OBA24617.1"/>
    </source>
</evidence>
<dbReference type="InterPro" id="IPR036864">
    <property type="entry name" value="Zn2-C6_fun-type_DNA-bd_sf"/>
</dbReference>
<dbReference type="GO" id="GO:0000981">
    <property type="term" value="F:DNA-binding transcription factor activity, RNA polymerase II-specific"/>
    <property type="evidence" value="ECO:0007669"/>
    <property type="project" value="InterPro"/>
</dbReference>
<dbReference type="OrthoDB" id="3972159at2759"/>
<reference evidence="5" key="1">
    <citation type="journal article" date="2016" name="Proc. Natl. Acad. Sci. U.S.A.">
        <title>Comparative genomics of biotechnologically important yeasts.</title>
        <authorList>
            <person name="Riley R."/>
            <person name="Haridas S."/>
            <person name="Wolfe K.H."/>
            <person name="Lopes M.R."/>
            <person name="Hittinger C.T."/>
            <person name="Goeker M."/>
            <person name="Salamov A.A."/>
            <person name="Wisecaver J.H."/>
            <person name="Long T.M."/>
            <person name="Calvey C.H."/>
            <person name="Aerts A.L."/>
            <person name="Barry K.W."/>
            <person name="Choi C."/>
            <person name="Clum A."/>
            <person name="Coughlan A.Y."/>
            <person name="Deshpande S."/>
            <person name="Douglass A.P."/>
            <person name="Hanson S.J."/>
            <person name="Klenk H.-P."/>
            <person name="LaButti K.M."/>
            <person name="Lapidus A."/>
            <person name="Lindquist E.A."/>
            <person name="Lipzen A.M."/>
            <person name="Meier-Kolthoff J.P."/>
            <person name="Ohm R.A."/>
            <person name="Otillar R.P."/>
            <person name="Pangilinan J.L."/>
            <person name="Peng Y."/>
            <person name="Rokas A."/>
            <person name="Rosa C.A."/>
            <person name="Scheuner C."/>
            <person name="Sibirny A.A."/>
            <person name="Slot J.C."/>
            <person name="Stielow J.B."/>
            <person name="Sun H."/>
            <person name="Kurtzman C.P."/>
            <person name="Blackwell M."/>
            <person name="Grigoriev I.V."/>
            <person name="Jeffries T.W."/>
        </authorList>
    </citation>
    <scope>NUCLEOTIDE SEQUENCE [LARGE SCALE GENOMIC DNA]</scope>
    <source>
        <strain evidence="5">NRRL Y-1626</strain>
    </source>
</reference>
<feature type="region of interest" description="Disordered" evidence="1">
    <location>
        <begin position="154"/>
        <end position="178"/>
    </location>
</feature>
<name>A0A1B7T7C2_9ASCO</name>
<dbReference type="Proteomes" id="UP000092321">
    <property type="component" value="Unassembled WGS sequence"/>
</dbReference>
<feature type="compositionally biased region" description="Basic and acidic residues" evidence="1">
    <location>
        <begin position="78"/>
        <end position="95"/>
    </location>
</feature>
<keyword evidence="2" id="KW-1133">Transmembrane helix</keyword>
<dbReference type="InterPro" id="IPR052693">
    <property type="entry name" value="Yeast_MDR_Regulatory"/>
</dbReference>
<feature type="domain" description="Zn(2)-C6 fungal-type" evidence="3">
    <location>
        <begin position="114"/>
        <end position="141"/>
    </location>
</feature>
<organism evidence="4 5">
    <name type="scientific">Hanseniaspora valbyensis NRRL Y-1626</name>
    <dbReference type="NCBI Taxonomy" id="766949"/>
    <lineage>
        <taxon>Eukaryota</taxon>
        <taxon>Fungi</taxon>
        <taxon>Dikarya</taxon>
        <taxon>Ascomycota</taxon>
        <taxon>Saccharomycotina</taxon>
        <taxon>Saccharomycetes</taxon>
        <taxon>Saccharomycodales</taxon>
        <taxon>Saccharomycodaceae</taxon>
        <taxon>Hanseniaspora</taxon>
    </lineage>
</organism>
<dbReference type="AlphaFoldDB" id="A0A1B7T7C2"/>
<feature type="region of interest" description="Disordered" evidence="1">
    <location>
        <begin position="78"/>
        <end position="97"/>
    </location>
</feature>
<accession>A0A1B7T7C2</accession>
<evidence type="ECO:0000256" key="2">
    <source>
        <dbReference type="SAM" id="Phobius"/>
    </source>
</evidence>
<sequence length="501" mass="57283">MKHNNNINRSGFNSPIEHLLNASKIAFSPDNSNKTEISSIKQDIISQDNNDPTKVLEKSNEISSPTFYLPSMLKKDTPRALTKEPENTNTKKLDSESIITESRKRKRIRKIKFCYRRHIKCDKVKPICTACQEKGSTDCSYYCDEEIANVQPLKKNKKPRQIPSVKGQISSSSESTEAKQSLVVDDNLNAKNNATENEKQIDVIFGKSIKSDVSILEKVKLEFRPNPLLQTPTIAVKDERMLFFGPTCFRSSMSKIDKDGGTLRRVFQVWNPFKKEKHKFRKDLNFSLAQETKFLDYNSSENHLLKNIVEAIPRTRGDLKYYVSLYFESPIYDMLRILDRDIVSSYIDEVFEVEEGSDKIINITFTNKRNYYKAGIILYILGITLYGTLLPDCIVGFFVFLQGQSTGKMMFFERVQFLVLKSLFSFINGHNGGDFSHIVNLVGIMANTMVAFQLNNLNVQNIYKNEPSLAHVKDILGGNFKILSKMLYVGMFVDVICSCQN</sequence>